<feature type="transmembrane region" description="Helical" evidence="1">
    <location>
        <begin position="97"/>
        <end position="116"/>
    </location>
</feature>
<keyword evidence="1" id="KW-1133">Transmembrane helix</keyword>
<accession>A0A367Y064</accession>
<dbReference type="PANTHER" id="PTHR28177:SF1">
    <property type="entry name" value="ALTERED INHERITANCE OF MITOCHONDRIA PROTEIN 19, MITOCHONDRIAL"/>
    <property type="match status" value="1"/>
</dbReference>
<keyword evidence="3" id="KW-1185">Reference proteome</keyword>
<feature type="transmembrane region" description="Helical" evidence="1">
    <location>
        <begin position="123"/>
        <end position="141"/>
    </location>
</feature>
<keyword evidence="1" id="KW-0812">Transmembrane</keyword>
<proteinExistence type="predicted"/>
<dbReference type="AlphaFoldDB" id="A0A367Y064"/>
<keyword evidence="1" id="KW-0472">Membrane</keyword>
<dbReference type="PANTHER" id="PTHR28177">
    <property type="entry name" value="ALTERED INHERITANCE OF MITOCHONDRIA PROTEIN 19, MITOCHONDRIAL"/>
    <property type="match status" value="1"/>
</dbReference>
<dbReference type="EMBL" id="QLNQ01000027">
    <property type="protein sequence ID" value="RCK59275.1"/>
    <property type="molecule type" value="Genomic_DNA"/>
</dbReference>
<dbReference type="OrthoDB" id="5554402at2759"/>
<sequence length="150" mass="15842">MSVPSKSTINETLDLLSVSPIPAAVLGGSLFLKGLSGNPIPATAPARGSGAGSFLFRNKLDVLKPTRASCFTFGGASLLGAWMMYDGDPINASGFNFAWLTLYLIVNAKASLLSIFRGKIAPFALSGLALFNVGLYGREFFWSKNSPFKG</sequence>
<dbReference type="Proteomes" id="UP000253472">
    <property type="component" value="Unassembled WGS sequence"/>
</dbReference>
<evidence type="ECO:0000313" key="3">
    <source>
        <dbReference type="Proteomes" id="UP000253472"/>
    </source>
</evidence>
<reference evidence="2 3" key="1">
    <citation type="submission" date="2018-06" db="EMBL/GenBank/DDBJ databases">
        <title>Whole genome sequencing of Candida tropicalis (genome annotated by CSBL at Korea University).</title>
        <authorList>
            <person name="Ahn J."/>
        </authorList>
    </citation>
    <scope>NUCLEOTIDE SEQUENCE [LARGE SCALE GENOMIC DNA]</scope>
    <source>
        <strain evidence="2 3">ATCC 20962</strain>
    </source>
</reference>
<dbReference type="GO" id="GO:0005739">
    <property type="term" value="C:mitochondrion"/>
    <property type="evidence" value="ECO:0007669"/>
    <property type="project" value="TreeGrafter"/>
</dbReference>
<feature type="transmembrane region" description="Helical" evidence="1">
    <location>
        <begin position="66"/>
        <end position="85"/>
    </location>
</feature>
<evidence type="ECO:0000313" key="2">
    <source>
        <dbReference type="EMBL" id="RCK59275.1"/>
    </source>
</evidence>
<name>A0A367Y064_9ASCO</name>
<organism evidence="2 3">
    <name type="scientific">Candida viswanathii</name>
    <dbReference type="NCBI Taxonomy" id="5486"/>
    <lineage>
        <taxon>Eukaryota</taxon>
        <taxon>Fungi</taxon>
        <taxon>Dikarya</taxon>
        <taxon>Ascomycota</taxon>
        <taxon>Saccharomycotina</taxon>
        <taxon>Pichiomycetes</taxon>
        <taxon>Debaryomycetaceae</taxon>
        <taxon>Candida/Lodderomyces clade</taxon>
        <taxon>Candida</taxon>
    </lineage>
</organism>
<evidence type="ECO:0000256" key="1">
    <source>
        <dbReference type="SAM" id="Phobius"/>
    </source>
</evidence>
<dbReference type="Pfam" id="PF10315">
    <property type="entry name" value="Aim19"/>
    <property type="match status" value="1"/>
</dbReference>
<protein>
    <submittedName>
        <fullName evidence="2">Altered inheritance of mitochondria protein 19, mitochondrial</fullName>
    </submittedName>
</protein>
<comment type="caution">
    <text evidence="2">The sequence shown here is derived from an EMBL/GenBank/DDBJ whole genome shotgun (WGS) entry which is preliminary data.</text>
</comment>
<dbReference type="InterPro" id="IPR019419">
    <property type="entry name" value="AIM19"/>
</dbReference>
<gene>
    <name evidence="2" type="primary">AIM19_0</name>
    <name evidence="2" type="ORF">Cantr_07732</name>
</gene>